<dbReference type="InterPro" id="IPR050991">
    <property type="entry name" value="ECM_Regulatory_Proteins"/>
</dbReference>
<dbReference type="InterPro" id="IPR003961">
    <property type="entry name" value="FN3_dom"/>
</dbReference>
<dbReference type="PROSITE" id="PS50853">
    <property type="entry name" value="FN3"/>
    <property type="match status" value="5"/>
</dbReference>
<keyword evidence="1" id="KW-0677">Repeat</keyword>
<feature type="signal peptide" evidence="2">
    <location>
        <begin position="1"/>
        <end position="16"/>
    </location>
</feature>
<reference evidence="4 5" key="1">
    <citation type="submission" date="2020-03" db="EMBL/GenBank/DDBJ databases">
        <title>Genomic Encyclopedia of Type Strains, Phase IV (KMG-V): Genome sequencing to study the core and pangenomes of soil and plant-associated prokaryotes.</title>
        <authorList>
            <person name="Whitman W."/>
        </authorList>
    </citation>
    <scope>NUCLEOTIDE SEQUENCE [LARGE SCALE GENOMIC DNA]</scope>
    <source>
        <strain evidence="4 5">1B</strain>
    </source>
</reference>
<feature type="domain" description="Fibronectin type-III" evidence="3">
    <location>
        <begin position="598"/>
        <end position="687"/>
    </location>
</feature>
<dbReference type="PANTHER" id="PTHR46708">
    <property type="entry name" value="TENASCIN"/>
    <property type="match status" value="1"/>
</dbReference>
<dbReference type="PANTHER" id="PTHR46708:SF2">
    <property type="entry name" value="FIBRONECTIN TYPE-III DOMAIN-CONTAINING PROTEIN"/>
    <property type="match status" value="1"/>
</dbReference>
<feature type="domain" description="Fibronectin type-III" evidence="3">
    <location>
        <begin position="507"/>
        <end position="594"/>
    </location>
</feature>
<evidence type="ECO:0000313" key="4">
    <source>
        <dbReference type="EMBL" id="NKI87527.1"/>
    </source>
</evidence>
<proteinExistence type="predicted"/>
<evidence type="ECO:0000256" key="1">
    <source>
        <dbReference type="ARBA" id="ARBA00022737"/>
    </source>
</evidence>
<dbReference type="EMBL" id="JAAVTK010000001">
    <property type="protein sequence ID" value="NKI87527.1"/>
    <property type="molecule type" value="Genomic_DNA"/>
</dbReference>
<keyword evidence="5" id="KW-1185">Reference proteome</keyword>
<feature type="domain" description="Fibronectin type-III" evidence="3">
    <location>
        <begin position="691"/>
        <end position="780"/>
    </location>
</feature>
<keyword evidence="2" id="KW-0732">Signal</keyword>
<comment type="caution">
    <text evidence="4">The sequence shown here is derived from an EMBL/GenBank/DDBJ whole genome shotgun (WGS) entry which is preliminary data.</text>
</comment>
<dbReference type="InterPro" id="IPR036116">
    <property type="entry name" value="FN3_sf"/>
</dbReference>
<dbReference type="SMART" id="SM00060">
    <property type="entry name" value="FN3"/>
    <property type="match status" value="6"/>
</dbReference>
<name>A0ABX1HEG4_9BACT</name>
<dbReference type="Pfam" id="PF00041">
    <property type="entry name" value="fn3"/>
    <property type="match status" value="3"/>
</dbReference>
<dbReference type="RefSeq" id="WP_168671195.1">
    <property type="nucleotide sequence ID" value="NZ_JAAVTK010000001.1"/>
</dbReference>
<feature type="domain" description="Fibronectin type-III" evidence="3">
    <location>
        <begin position="320"/>
        <end position="409"/>
    </location>
</feature>
<organism evidence="4 5">
    <name type="scientific">Hymenobacter artigasi</name>
    <dbReference type="NCBI Taxonomy" id="2719616"/>
    <lineage>
        <taxon>Bacteria</taxon>
        <taxon>Pseudomonadati</taxon>
        <taxon>Bacteroidota</taxon>
        <taxon>Cytophagia</taxon>
        <taxon>Cytophagales</taxon>
        <taxon>Hymenobacteraceae</taxon>
        <taxon>Hymenobacter</taxon>
    </lineage>
</organism>
<feature type="domain" description="Fibronectin type-III" evidence="3">
    <location>
        <begin position="414"/>
        <end position="504"/>
    </location>
</feature>
<protein>
    <recommendedName>
        <fullName evidence="3">Fibronectin type-III domain-containing protein</fullName>
    </recommendedName>
</protein>
<sequence>MLLLAGFGLMPSRVLAQSQTLAQWALTSSNAPTYVTTAAGITAGTPTLKRLVASTATTPAANSATYGQAFAPDPTGLWNGSGPGGTPNRKFYQQFTVKASIGTAVARLDSLVLTSAFYASNSNAKIAVVYSKTGFTTSDSTEISGGTTNNGATLTYPTASIGTFTKSFSILKNSAGPTNTIDNYRLALNGSTGVTLTPGQTLSIRLYYATGSGSSNYAMLKNVAVKGQAVNVGTVSSTTAQLSFGTPAAGGYTYTINTSPTGGTAIQTTAPSAGNNYVATYTISGLTTGTAYTATVVGTGTLATTITSPAFTTNAGSCASPGSPTVGSIAQTSAAVSFAAATGSTGYTLTYYPTAAGTPIVTHTLGAAATSDNLTGLTDGTDYTVTLQSSCAAGSGSVLTTSFTTVANPTTCADPTAVTVGSITGTSAALTFTPGAGNASYVVSYYPTATPASTVAITPNPTASPVNLTGLASGTAYTVTLQSVCSNGALGTVITKTFTTTALSCSNPTAATVSGITNNSATVNISSGTNNVSYTLVYYPTSSPTSTTTVTSSSTTVSLTGLTLGTAYTVNIRSTCVNTGISSGINRTFTTLTVTCADPTNLAVGSVTANSSSFSFTPDPGNTSFTVAYYPTSSPGSAVTVAPAPTASPVALTGLTAGTAYTVSLRSSCSTGGTGTLLTTTFTTAPPACPDPTNLAVGSITATSASLSFTASTSNTSFTITYYPTSSPGSAVTIMPAPTASPVALTGLSAGTPYTVTLQSTCTSGDQGAVLSQAFTTAAANSAILQQWSLKVSDADSAEVRSYAATGSTATMRRLALSNGTAVNDANTAYAPRAARYGKAFAPTANGSWTTATGGPGNTINAKYYQQFTLMAATGNSVRVDSILLWSAIYNTTGKLAVVYSKSGFTLDSVSVSGGKGPQGILPGAANGAFSTPVALLNQNTGTNQNYHFALNTTGVLLNAGETLTVRVYYAAGSSSSARYALLKDVIMTGEGFVNGLPNLTITNTQTVPTGTTYGNVTIMSGGAATLSGPLAAQGVITVQSGGVLNTSCQTITGSNFTLAAGGELQICDPAGITASGSTGAVQVTGTRSFSPDGIYTYTGAFANGVNQQSGTGLPATVRTLKINLASAADSLQLNSDVTTNTSLVLSRGVLKGYLPDGSAAHLLTLGQNATISETATSFVLGQVRSATLSFVAEGNSTGFGGLGLTLTAHTANGAALPGSTYVVRTTGTPVYGVTPTTGTNAGITSRSIRRQYRVVPTTDTGLNLDLVFGYSSSAAELNGISPANLQLFSRPIGGSLWRPEGGASSANTVTLTGLDHLSDWTLGNKAAPLPVTLTRFAAERQGQQAVLTWATATEHNSKGFAVQVSTDGREFRTAGFVPSTSANSIQAQSYRFVDAPANPMGTRYYRLQQVDLDGSVTYTAVRALTFANAAVVAANPNPFTDVLYLNTYATEASRTTAVFTDGVGRTVLKQALEVPAGAAQLTLSGLGQLPKGLYVLRFTLDNQIHYLKVVKE</sequence>
<evidence type="ECO:0000313" key="5">
    <source>
        <dbReference type="Proteomes" id="UP000717634"/>
    </source>
</evidence>
<dbReference type="Gene3D" id="2.60.40.10">
    <property type="entry name" value="Immunoglobulins"/>
    <property type="match status" value="6"/>
</dbReference>
<feature type="chain" id="PRO_5046954375" description="Fibronectin type-III domain-containing protein" evidence="2">
    <location>
        <begin position="17"/>
        <end position="1513"/>
    </location>
</feature>
<dbReference type="Proteomes" id="UP000717634">
    <property type="component" value="Unassembled WGS sequence"/>
</dbReference>
<dbReference type="InterPro" id="IPR013783">
    <property type="entry name" value="Ig-like_fold"/>
</dbReference>
<accession>A0ABX1HEG4</accession>
<dbReference type="CDD" id="cd00063">
    <property type="entry name" value="FN3"/>
    <property type="match status" value="4"/>
</dbReference>
<gene>
    <name evidence="4" type="ORF">HBN54_000106</name>
</gene>
<evidence type="ECO:0000259" key="3">
    <source>
        <dbReference type="PROSITE" id="PS50853"/>
    </source>
</evidence>
<evidence type="ECO:0000256" key="2">
    <source>
        <dbReference type="SAM" id="SignalP"/>
    </source>
</evidence>
<dbReference type="SUPFAM" id="SSF49265">
    <property type="entry name" value="Fibronectin type III"/>
    <property type="match status" value="3"/>
</dbReference>